<dbReference type="InterPro" id="IPR011009">
    <property type="entry name" value="Kinase-like_dom_sf"/>
</dbReference>
<keyword evidence="2" id="KW-0418">Kinase</keyword>
<evidence type="ECO:0000259" key="1">
    <source>
        <dbReference type="PROSITE" id="PS50011"/>
    </source>
</evidence>
<proteinExistence type="predicted"/>
<dbReference type="Gene3D" id="1.10.510.10">
    <property type="entry name" value="Transferase(Phosphotransferase) domain 1"/>
    <property type="match status" value="1"/>
</dbReference>
<keyword evidence="2" id="KW-0808">Transferase</keyword>
<feature type="domain" description="Protein kinase" evidence="1">
    <location>
        <begin position="32"/>
        <end position="263"/>
    </location>
</feature>
<accession>A0A9X3LAA4</accession>
<organism evidence="2 3">
    <name type="scientific">Psychrobacillus psychrodurans</name>
    <dbReference type="NCBI Taxonomy" id="126157"/>
    <lineage>
        <taxon>Bacteria</taxon>
        <taxon>Bacillati</taxon>
        <taxon>Bacillota</taxon>
        <taxon>Bacilli</taxon>
        <taxon>Bacillales</taxon>
        <taxon>Bacillaceae</taxon>
        <taxon>Psychrobacillus</taxon>
    </lineage>
</organism>
<protein>
    <submittedName>
        <fullName evidence="2">Protein kinase</fullName>
    </submittedName>
</protein>
<dbReference type="GO" id="GO:0004672">
    <property type="term" value="F:protein kinase activity"/>
    <property type="evidence" value="ECO:0007669"/>
    <property type="project" value="InterPro"/>
</dbReference>
<dbReference type="AlphaFoldDB" id="A0A9X3LAA4"/>
<dbReference type="SUPFAM" id="SSF56112">
    <property type="entry name" value="Protein kinase-like (PK-like)"/>
    <property type="match status" value="1"/>
</dbReference>
<dbReference type="Proteomes" id="UP001152172">
    <property type="component" value="Unassembled WGS sequence"/>
</dbReference>
<dbReference type="RefSeq" id="WP_269922483.1">
    <property type="nucleotide sequence ID" value="NZ_JAMKBI010000009.1"/>
</dbReference>
<evidence type="ECO:0000313" key="3">
    <source>
        <dbReference type="Proteomes" id="UP001152172"/>
    </source>
</evidence>
<name>A0A9X3LAA4_9BACI</name>
<evidence type="ECO:0000313" key="2">
    <source>
        <dbReference type="EMBL" id="MCZ8534290.1"/>
    </source>
</evidence>
<dbReference type="PROSITE" id="PS50011">
    <property type="entry name" value="PROTEIN_KINASE_DOM"/>
    <property type="match status" value="1"/>
</dbReference>
<dbReference type="Pfam" id="PF00069">
    <property type="entry name" value="Pkinase"/>
    <property type="match status" value="1"/>
</dbReference>
<reference evidence="2" key="1">
    <citation type="submission" date="2022-05" db="EMBL/GenBank/DDBJ databases">
        <authorList>
            <person name="Colautti A."/>
            <person name="Iacumin L."/>
        </authorList>
    </citation>
    <scope>NUCLEOTIDE SEQUENCE</scope>
    <source>
        <strain evidence="2">DSM 30747</strain>
    </source>
</reference>
<dbReference type="EMBL" id="JAMKBI010000009">
    <property type="protein sequence ID" value="MCZ8534290.1"/>
    <property type="molecule type" value="Genomic_DNA"/>
</dbReference>
<gene>
    <name evidence="2" type="ORF">M9R61_13315</name>
</gene>
<dbReference type="InterPro" id="IPR000719">
    <property type="entry name" value="Prot_kinase_dom"/>
</dbReference>
<keyword evidence="3" id="KW-1185">Reference proteome</keyword>
<sequence>MSNFSFIRSIRKMYQCFVDKPLDNGTIINNLYQISHVIGSGSYGIIYYCKDIQTNEIKVLKQLRPSKNRTKSGVALFENEISIISRLQHSNMPQFYEAFSVNGSFFYSMNYIEGINMEDLIFSTNQTFNEKEALAFMLDLLSLIGHLHERYIIHGDIRISNILTNKGKLFLIDFGLSKIEQNDSKFLEMKQGDYYDLGEVLLYLLYTTFSSKNKKALPWTEELSLEKKTVKLLKNLLQIDEAYTTLECIVKDVEDALLEITKN</sequence>
<dbReference type="GO" id="GO:0005524">
    <property type="term" value="F:ATP binding"/>
    <property type="evidence" value="ECO:0007669"/>
    <property type="project" value="InterPro"/>
</dbReference>
<comment type="caution">
    <text evidence="2">The sequence shown here is derived from an EMBL/GenBank/DDBJ whole genome shotgun (WGS) entry which is preliminary data.</text>
</comment>
<dbReference type="PANTHER" id="PTHR24347">
    <property type="entry name" value="SERINE/THREONINE-PROTEIN KINASE"/>
    <property type="match status" value="1"/>
</dbReference>